<dbReference type="EMBL" id="JAEKMH010000004">
    <property type="protein sequence ID" value="MBJ3786414.1"/>
    <property type="molecule type" value="Genomic_DNA"/>
</dbReference>
<dbReference type="Pfam" id="PF13302">
    <property type="entry name" value="Acetyltransf_3"/>
    <property type="match status" value="1"/>
</dbReference>
<protein>
    <submittedName>
        <fullName evidence="2">GNAT family N-acetyltransferase</fullName>
    </submittedName>
</protein>
<accession>A0A934ITD9</accession>
<evidence type="ECO:0000259" key="1">
    <source>
        <dbReference type="PROSITE" id="PS51186"/>
    </source>
</evidence>
<name>A0A934ITD9_9HYPH</name>
<gene>
    <name evidence="2" type="ORF">JEQ47_16940</name>
</gene>
<dbReference type="Proteomes" id="UP000602124">
    <property type="component" value="Unassembled WGS sequence"/>
</dbReference>
<dbReference type="GO" id="GO:0016747">
    <property type="term" value="F:acyltransferase activity, transferring groups other than amino-acyl groups"/>
    <property type="evidence" value="ECO:0007669"/>
    <property type="project" value="InterPro"/>
</dbReference>
<dbReference type="InterPro" id="IPR000182">
    <property type="entry name" value="GNAT_dom"/>
</dbReference>
<organism evidence="2 3">
    <name type="scientific">Devosia sediminis</name>
    <dbReference type="NCBI Taxonomy" id="2798801"/>
    <lineage>
        <taxon>Bacteria</taxon>
        <taxon>Pseudomonadati</taxon>
        <taxon>Pseudomonadota</taxon>
        <taxon>Alphaproteobacteria</taxon>
        <taxon>Hyphomicrobiales</taxon>
        <taxon>Devosiaceae</taxon>
        <taxon>Devosia</taxon>
    </lineage>
</organism>
<dbReference type="PROSITE" id="PS51186">
    <property type="entry name" value="GNAT"/>
    <property type="match status" value="1"/>
</dbReference>
<dbReference type="Gene3D" id="3.40.630.30">
    <property type="match status" value="1"/>
</dbReference>
<evidence type="ECO:0000313" key="3">
    <source>
        <dbReference type="Proteomes" id="UP000602124"/>
    </source>
</evidence>
<dbReference type="SUPFAM" id="SSF55729">
    <property type="entry name" value="Acyl-CoA N-acyltransferases (Nat)"/>
    <property type="match status" value="1"/>
</dbReference>
<dbReference type="InterPro" id="IPR051531">
    <property type="entry name" value="N-acetyltransferase"/>
</dbReference>
<dbReference type="AlphaFoldDB" id="A0A934ITD9"/>
<dbReference type="RefSeq" id="WP_198877602.1">
    <property type="nucleotide sequence ID" value="NZ_JAEKMH010000004.1"/>
</dbReference>
<proteinExistence type="predicted"/>
<feature type="domain" description="N-acetyltransferase" evidence="1">
    <location>
        <begin position="21"/>
        <end position="178"/>
    </location>
</feature>
<dbReference type="InterPro" id="IPR016181">
    <property type="entry name" value="Acyl_CoA_acyltransferase"/>
</dbReference>
<comment type="caution">
    <text evidence="2">The sequence shown here is derived from an EMBL/GenBank/DDBJ whole genome shotgun (WGS) entry which is preliminary data.</text>
</comment>
<sequence length="180" mass="19535">MTSVATTLKDRLPATIRTERLVLVTPTMAHAPAIAQLCNNVNVHKWMARLPFPYHLSDAEFFINEIVPSAAEACFAITRDDELLGVVGLTFAADGTPELGYWLGEPHWGHGYATEAAQALVAAARAAGATRLRSRALQTNAASRNVLKKAGFVETDTVVEASNNLAGKTMVLMRLEFDER</sequence>
<keyword evidence="3" id="KW-1185">Reference proteome</keyword>
<reference evidence="2" key="1">
    <citation type="submission" date="2020-12" db="EMBL/GenBank/DDBJ databases">
        <title>Devosia sp. MSA67 isolated from Mo River.</title>
        <authorList>
            <person name="Ma F."/>
            <person name="Zi Z."/>
        </authorList>
    </citation>
    <scope>NUCLEOTIDE SEQUENCE</scope>
    <source>
        <strain evidence="2">MSA67</strain>
    </source>
</reference>
<dbReference type="PANTHER" id="PTHR43792">
    <property type="entry name" value="GNAT FAMILY, PUTATIVE (AFU_ORTHOLOGUE AFUA_3G00765)-RELATED-RELATED"/>
    <property type="match status" value="1"/>
</dbReference>
<evidence type="ECO:0000313" key="2">
    <source>
        <dbReference type="EMBL" id="MBJ3786414.1"/>
    </source>
</evidence>